<protein>
    <submittedName>
        <fullName evidence="1">Uncharacterized protein</fullName>
    </submittedName>
</protein>
<gene>
    <name evidence="1" type="ORF">BDR25DRAFT_370590</name>
</gene>
<organism evidence="1 2">
    <name type="scientific">Lindgomyces ingoldianus</name>
    <dbReference type="NCBI Taxonomy" id="673940"/>
    <lineage>
        <taxon>Eukaryota</taxon>
        <taxon>Fungi</taxon>
        <taxon>Dikarya</taxon>
        <taxon>Ascomycota</taxon>
        <taxon>Pezizomycotina</taxon>
        <taxon>Dothideomycetes</taxon>
        <taxon>Pleosporomycetidae</taxon>
        <taxon>Pleosporales</taxon>
        <taxon>Lindgomycetaceae</taxon>
        <taxon>Lindgomyces</taxon>
    </lineage>
</organism>
<dbReference type="Proteomes" id="UP000799755">
    <property type="component" value="Unassembled WGS sequence"/>
</dbReference>
<reference evidence="1" key="1">
    <citation type="journal article" date="2020" name="Stud. Mycol.">
        <title>101 Dothideomycetes genomes: a test case for predicting lifestyles and emergence of pathogens.</title>
        <authorList>
            <person name="Haridas S."/>
            <person name="Albert R."/>
            <person name="Binder M."/>
            <person name="Bloem J."/>
            <person name="Labutti K."/>
            <person name="Salamov A."/>
            <person name="Andreopoulos B."/>
            <person name="Baker S."/>
            <person name="Barry K."/>
            <person name="Bills G."/>
            <person name="Bluhm B."/>
            <person name="Cannon C."/>
            <person name="Castanera R."/>
            <person name="Culley D."/>
            <person name="Daum C."/>
            <person name="Ezra D."/>
            <person name="Gonzalez J."/>
            <person name="Henrissat B."/>
            <person name="Kuo A."/>
            <person name="Liang C."/>
            <person name="Lipzen A."/>
            <person name="Lutzoni F."/>
            <person name="Magnuson J."/>
            <person name="Mondo S."/>
            <person name="Nolan M."/>
            <person name="Ohm R."/>
            <person name="Pangilinan J."/>
            <person name="Park H.-J."/>
            <person name="Ramirez L."/>
            <person name="Alfaro M."/>
            <person name="Sun H."/>
            <person name="Tritt A."/>
            <person name="Yoshinaga Y."/>
            <person name="Zwiers L.-H."/>
            <person name="Turgeon B."/>
            <person name="Goodwin S."/>
            <person name="Spatafora J."/>
            <person name="Crous P."/>
            <person name="Grigoriev I."/>
        </authorList>
    </citation>
    <scope>NUCLEOTIDE SEQUENCE</scope>
    <source>
        <strain evidence="1">ATCC 200398</strain>
    </source>
</reference>
<name>A0ACB6QSV0_9PLEO</name>
<evidence type="ECO:0000313" key="2">
    <source>
        <dbReference type="Proteomes" id="UP000799755"/>
    </source>
</evidence>
<keyword evidence="2" id="KW-1185">Reference proteome</keyword>
<comment type="caution">
    <text evidence="1">The sequence shown here is derived from an EMBL/GenBank/DDBJ whole genome shotgun (WGS) entry which is preliminary data.</text>
</comment>
<evidence type="ECO:0000313" key="1">
    <source>
        <dbReference type="EMBL" id="KAF2469922.1"/>
    </source>
</evidence>
<accession>A0ACB6QSV0</accession>
<proteinExistence type="predicted"/>
<dbReference type="EMBL" id="MU003510">
    <property type="protein sequence ID" value="KAF2469922.1"/>
    <property type="molecule type" value="Genomic_DNA"/>
</dbReference>
<sequence>MYQGYRDEDVPGQKINITYAMKILYAMSIAYNPIMVAIKASFLWSLQKLRSPRVWIRRSLWVIQCINLAYGIGHLIVTSIPCLPVKKKWYPQIPGRCYDGRKHVIGTISIVLITDVMVLIMPTWIIYDIQMPRLRKLMTIAFLSLGCIVLVIGVLRLRFLMGTFNGSNTSYSLEPSYSSIEAAVALIAASGPTIKWMLSACIPALRTPEQKASSYKPSSGSNAISRSIQRSKVRAGYDSYDELGTRKGDGFKSTDEIQLKDNWGRWRGGDANSDDQRITGSDDGIMKTVYVSQTRSPVRPADVV</sequence>